<keyword evidence="1 6" id="KW-0645">Protease</keyword>
<dbReference type="InterPro" id="IPR048534">
    <property type="entry name" value="Man2a1-like_dom"/>
</dbReference>
<keyword evidence="7" id="KW-0472">Membrane</keyword>
<protein>
    <submittedName>
        <fullName evidence="11">Uncharacterized protein</fullName>
    </submittedName>
</protein>
<dbReference type="InterPro" id="IPR013780">
    <property type="entry name" value="Glyco_hydro_b"/>
</dbReference>
<keyword evidence="12" id="KW-1185">Reference proteome</keyword>
<keyword evidence="5 6" id="KW-0482">Metalloprotease</keyword>
<dbReference type="EMBL" id="CAKMRJ010005523">
    <property type="protein sequence ID" value="CAH1444032.1"/>
    <property type="molecule type" value="Genomic_DNA"/>
</dbReference>
<name>A0AAU9P1Y0_9ASTR</name>
<dbReference type="Gene3D" id="2.60.40.1180">
    <property type="entry name" value="Golgi alpha-mannosidase II"/>
    <property type="match status" value="1"/>
</dbReference>
<evidence type="ECO:0000256" key="1">
    <source>
        <dbReference type="ARBA" id="ARBA00022670"/>
    </source>
</evidence>
<feature type="domain" description="Lysosomal alpha-mannosidase-like central" evidence="10">
    <location>
        <begin position="202"/>
        <end position="227"/>
    </location>
</feature>
<keyword evidence="7" id="KW-1133">Transmembrane helix</keyword>
<keyword evidence="7" id="KW-0812">Transmembrane</keyword>
<feature type="domain" description="Peptidase M3A/M3B catalytic" evidence="8">
    <location>
        <begin position="340"/>
        <end position="420"/>
    </location>
</feature>
<evidence type="ECO:0000313" key="11">
    <source>
        <dbReference type="EMBL" id="CAH1444032.1"/>
    </source>
</evidence>
<dbReference type="SUPFAM" id="SSF74650">
    <property type="entry name" value="Galactose mutarotase-like"/>
    <property type="match status" value="1"/>
</dbReference>
<dbReference type="Pfam" id="PF21260">
    <property type="entry name" value="Laman-like_dom"/>
    <property type="match status" value="1"/>
</dbReference>
<keyword evidence="3 6" id="KW-0378">Hydrolase</keyword>
<dbReference type="InterPro" id="IPR013215">
    <property type="entry name" value="Cbl-indep_Met_Synth_N"/>
</dbReference>
<dbReference type="Pfam" id="PF01432">
    <property type="entry name" value="Peptidase_M3"/>
    <property type="match status" value="1"/>
</dbReference>
<dbReference type="GO" id="GO:0008652">
    <property type="term" value="P:amino acid biosynthetic process"/>
    <property type="evidence" value="ECO:0007669"/>
    <property type="project" value="InterPro"/>
</dbReference>
<sequence>MRQRKITMALESKRSWLFPSHALYFFPAMIAKVAIVVVGGFLGWIYTRIKPPPPRVYGSPGGPPITSARIQLNDGRHLSYREWGVSKDKANNKIIVTHCFYISKDMKLLISQTEVVVAESIACMVSSSTLGCGCLATNFQQVVVVYNSLGWKRSDVIRLPVVSENIVVYDSNGKEVEYQLLPIVNDAIALRNYYTSAYTGKSPSSTPKYSLAFTASVPPLGFTTYVISQQHLFAYFADIPAEAFKTLTSLSGIAGFTFYLIRGEKTLDLIKSNFPSGKYIFAGVVDGRNIWANDLVGSLAGHKDEAFFSANATAQAVALRSSDHRRATNVSARLDAQQKLHEITRKLGDVDGLAPVWNADVRFYRIKDLSRKPISYFYFDPYSRPAEKRGGAWMDDKNSVRLPIAHMVCNQMPPVADKLSATGLMTFREGLLEGLEIAVKLLSKTSRQGLDEFKLAMFYLIWT</sequence>
<dbReference type="FunFam" id="2.60.40.1180:FF:000015">
    <property type="entry name" value="Alpha-mannosidase"/>
    <property type="match status" value="1"/>
</dbReference>
<evidence type="ECO:0000256" key="3">
    <source>
        <dbReference type="ARBA" id="ARBA00022801"/>
    </source>
</evidence>
<dbReference type="SUPFAM" id="SSF55486">
    <property type="entry name" value="Metalloproteases ('zincins'), catalytic domain"/>
    <property type="match status" value="1"/>
</dbReference>
<dbReference type="GO" id="GO:0006508">
    <property type="term" value="P:proteolysis"/>
    <property type="evidence" value="ECO:0007669"/>
    <property type="project" value="UniProtKB-KW"/>
</dbReference>
<accession>A0AAU9P1Y0</accession>
<dbReference type="PANTHER" id="PTHR30519">
    <property type="entry name" value="5-METHYLTETRAHYDROPTEROYLTRIGLUTAMATE--HOMOCYSTEINE METHYLTRANSFERASE"/>
    <property type="match status" value="1"/>
</dbReference>
<comment type="cofactor">
    <cofactor evidence="6">
        <name>Zn(2+)</name>
        <dbReference type="ChEBI" id="CHEBI:29105"/>
    </cofactor>
    <text evidence="6">Binds 1 zinc ion.</text>
</comment>
<evidence type="ECO:0000256" key="5">
    <source>
        <dbReference type="ARBA" id="ARBA00023049"/>
    </source>
</evidence>
<evidence type="ECO:0000313" key="12">
    <source>
        <dbReference type="Proteomes" id="UP001157418"/>
    </source>
</evidence>
<evidence type="ECO:0000259" key="9">
    <source>
        <dbReference type="Pfam" id="PF08267"/>
    </source>
</evidence>
<evidence type="ECO:0000256" key="7">
    <source>
        <dbReference type="SAM" id="Phobius"/>
    </source>
</evidence>
<feature type="transmembrane region" description="Helical" evidence="7">
    <location>
        <begin position="21"/>
        <end position="46"/>
    </location>
</feature>
<dbReference type="InterPro" id="IPR011013">
    <property type="entry name" value="Gal_mutarotase_sf_dom"/>
</dbReference>
<dbReference type="GO" id="GO:0003871">
    <property type="term" value="F:5-methyltetrahydropteroyltriglutamate-homocysteine S-methyltransferase activity"/>
    <property type="evidence" value="ECO:0007669"/>
    <property type="project" value="InterPro"/>
</dbReference>
<gene>
    <name evidence="11" type="ORF">LVIROSA_LOCUS29899</name>
</gene>
<keyword evidence="2 6" id="KW-0479">Metal-binding</keyword>
<evidence type="ECO:0000256" key="6">
    <source>
        <dbReference type="RuleBase" id="RU003435"/>
    </source>
</evidence>
<feature type="domain" description="Cobalamin-independent methionine synthase MetE N-terminal" evidence="9">
    <location>
        <begin position="231"/>
        <end position="299"/>
    </location>
</feature>
<dbReference type="InterPro" id="IPR001567">
    <property type="entry name" value="Pept_M3A_M3B_dom"/>
</dbReference>
<dbReference type="Gene3D" id="1.10.1370.40">
    <property type="match status" value="1"/>
</dbReference>
<dbReference type="GO" id="GO:0005975">
    <property type="term" value="P:carbohydrate metabolic process"/>
    <property type="evidence" value="ECO:0007669"/>
    <property type="project" value="InterPro"/>
</dbReference>
<dbReference type="GO" id="GO:0004222">
    <property type="term" value="F:metalloendopeptidase activity"/>
    <property type="evidence" value="ECO:0007669"/>
    <property type="project" value="InterPro"/>
</dbReference>
<dbReference type="Proteomes" id="UP001157418">
    <property type="component" value="Unassembled WGS sequence"/>
</dbReference>
<organism evidence="11 12">
    <name type="scientific">Lactuca virosa</name>
    <dbReference type="NCBI Taxonomy" id="75947"/>
    <lineage>
        <taxon>Eukaryota</taxon>
        <taxon>Viridiplantae</taxon>
        <taxon>Streptophyta</taxon>
        <taxon>Embryophyta</taxon>
        <taxon>Tracheophyta</taxon>
        <taxon>Spermatophyta</taxon>
        <taxon>Magnoliopsida</taxon>
        <taxon>eudicotyledons</taxon>
        <taxon>Gunneridae</taxon>
        <taxon>Pentapetalae</taxon>
        <taxon>asterids</taxon>
        <taxon>campanulids</taxon>
        <taxon>Asterales</taxon>
        <taxon>Asteraceae</taxon>
        <taxon>Cichorioideae</taxon>
        <taxon>Cichorieae</taxon>
        <taxon>Lactucinae</taxon>
        <taxon>Lactuca</taxon>
    </lineage>
</organism>
<dbReference type="GO" id="GO:0030246">
    <property type="term" value="F:carbohydrate binding"/>
    <property type="evidence" value="ECO:0007669"/>
    <property type="project" value="InterPro"/>
</dbReference>
<dbReference type="AlphaFoldDB" id="A0AAU9P1Y0"/>
<keyword evidence="4 6" id="KW-0862">Zinc</keyword>
<comment type="similarity">
    <text evidence="6">Belongs to the peptidase M3 family.</text>
</comment>
<evidence type="ECO:0000259" key="8">
    <source>
        <dbReference type="Pfam" id="PF01432"/>
    </source>
</evidence>
<evidence type="ECO:0000256" key="4">
    <source>
        <dbReference type="ARBA" id="ARBA00022833"/>
    </source>
</evidence>
<reference evidence="11 12" key="1">
    <citation type="submission" date="2022-01" db="EMBL/GenBank/DDBJ databases">
        <authorList>
            <person name="Xiong W."/>
            <person name="Schranz E."/>
        </authorList>
    </citation>
    <scope>NUCLEOTIDE SEQUENCE [LARGE SCALE GENOMIC DNA]</scope>
</reference>
<dbReference type="Pfam" id="PF08267">
    <property type="entry name" value="Meth_synt_1"/>
    <property type="match status" value="1"/>
</dbReference>
<comment type="caution">
    <text evidence="11">The sequence shown here is derived from an EMBL/GenBank/DDBJ whole genome shotgun (WGS) entry which is preliminary data.</text>
</comment>
<dbReference type="GO" id="GO:0008270">
    <property type="term" value="F:zinc ion binding"/>
    <property type="evidence" value="ECO:0007669"/>
    <property type="project" value="InterPro"/>
</dbReference>
<proteinExistence type="inferred from homology"/>
<evidence type="ECO:0000256" key="2">
    <source>
        <dbReference type="ARBA" id="ARBA00022723"/>
    </source>
</evidence>
<evidence type="ECO:0000259" key="10">
    <source>
        <dbReference type="Pfam" id="PF21260"/>
    </source>
</evidence>